<reference evidence="2" key="2">
    <citation type="submission" date="2023-05" db="EMBL/GenBank/DDBJ databases">
        <authorList>
            <consortium name="Lawrence Berkeley National Laboratory"/>
            <person name="Steindorff A."/>
            <person name="Hensen N."/>
            <person name="Bonometti L."/>
            <person name="Westerberg I."/>
            <person name="Brannstrom I.O."/>
            <person name="Guillou S."/>
            <person name="Cros-Aarteil S."/>
            <person name="Calhoun S."/>
            <person name="Haridas S."/>
            <person name="Kuo A."/>
            <person name="Mondo S."/>
            <person name="Pangilinan J."/>
            <person name="Riley R."/>
            <person name="Labutti K."/>
            <person name="Andreopoulos B."/>
            <person name="Lipzen A."/>
            <person name="Chen C."/>
            <person name="Yanf M."/>
            <person name="Daum C."/>
            <person name="Ng V."/>
            <person name="Clum A."/>
            <person name="Ohm R."/>
            <person name="Martin F."/>
            <person name="Silar P."/>
            <person name="Natvig D."/>
            <person name="Lalanne C."/>
            <person name="Gautier V."/>
            <person name="Ament-Velasquez S.L."/>
            <person name="Kruys A."/>
            <person name="Hutchinson M.I."/>
            <person name="Powell A.J."/>
            <person name="Barry K."/>
            <person name="Miller A.N."/>
            <person name="Grigoriev I.V."/>
            <person name="Debuchy R."/>
            <person name="Gladieux P."/>
            <person name="Thoren M.H."/>
            <person name="Johannesson H."/>
        </authorList>
    </citation>
    <scope>NUCLEOTIDE SEQUENCE</scope>
    <source>
        <strain evidence="2">CBS 315.58</strain>
    </source>
</reference>
<feature type="compositionally biased region" description="Basic and acidic residues" evidence="1">
    <location>
        <begin position="1119"/>
        <end position="1134"/>
    </location>
</feature>
<feature type="region of interest" description="Disordered" evidence="1">
    <location>
        <begin position="515"/>
        <end position="851"/>
    </location>
</feature>
<feature type="region of interest" description="Disordered" evidence="1">
    <location>
        <begin position="422"/>
        <end position="497"/>
    </location>
</feature>
<keyword evidence="3" id="KW-1185">Reference proteome</keyword>
<dbReference type="Proteomes" id="UP001303160">
    <property type="component" value="Unassembled WGS sequence"/>
</dbReference>
<feature type="compositionally biased region" description="Acidic residues" evidence="1">
    <location>
        <begin position="839"/>
        <end position="851"/>
    </location>
</feature>
<sequence length="1290" mass="140193">MESTMDVSQLVAQMQDTLSTIHTTLASLNTTEHDAKLDELEARRDNTIKHLLAAFSAESHVLLQKRQAEREELAERRRVEDEERERRRRQEDEEVAERNKQEDEARDGRLLHETNEVEEETDHLMHEIEEEARRALDEGQKRLMNLEGRRKELNHHIEEQLRVPIIPTPPRRSRRGSNMPPVGATQSIPTEPASSGSFSNADEKALEPHVISTDHHDGIIEADMVEDHALDTDMSSQRHSSPTSEGRPTSRQDRPLFVQPVISRSGTIIHADQLQQTVPVPVEPIGTPTRSVGSSDASGSPKPDVTWWENKGKEEAESALHHQGTPSPMSFHDDTVVQQASGKHGHGDDGLGTVSTEASAQTTPDVGHQVIEHEEDQCAKDAAAVPQLKSDIDLGSSNDTPRDMSHTGDEMMAATIESANVGSDSTSEYGLPSPDHHKAAPIEGEQVPPPQNLDVPRHSLAPEDIPLSMTTTSETFDSTGDTSFESAHEHTKSNSGEHVSFVGDEEHAALHDTSFGSTEASKTPEHQDSGLSAKGEDVSPASSFHGDDDDDVGQVIPLERVLSHQPPRGSFDEEMEVDQFNETEPEQHEQRGLDADIQGHGEEDHSHTPSLQTIPEHKILEDVTEDAAAPELEQQGVVGLGIQNDAHVDVPAAEDDTHHGSVTNHDEDVPALSSSSDHGDQHHSHYDDDSHLDDVYAQPEPVTPNPLLLQPFRTGDDGNPGSPLRGGDISELPYGVGRHGEGDVEPSISGGGRQLGYHADLGLLPEHGHVGEGRAEAPQEETQESLVPDADNVGDTPSLSAGLETEEDSADQLRRASQASNESVEMEARYTTTVNGESDLFDDEGAESEDVSDIEDAYLNEEAAVDSVVAAMGPEPENEVIDKGESRGDEEHIAEQTLPEISGGGEVDVEGEADVEGGSQAGTLVDVPPQPTVQLPEQMATETEDKAQAQTQFETPYATPLEMPVVPASVPETSEVDHLGSNPNWVHEADNYFDQDDEPHHGVATPRHHSFEQSKDSVDAVESDSRPPSSANQGLSASRHNPDRPQTPEHYTEPSPQENPQPVGHGQGEQHPSPQSVRSQSTIDSAPPSPEQHIVTDTHDPVIRGLVSTQSPSYQTGRPRNDSHLTEYGHHRDESEDTPFAKWQQRDSTLSIPDHSTVAPLNTNRSSNRSRAGSETGEKGGSLFQRMRNVFEQQSHASDINTSRSSYSHPITSASSSHSTNDRHSGGVSGLWGSGGPLSGRFGKSWSSSSNDHHDHRDYHHSPYTGAGYSPDPNVVDGKSGLLDGTEDLN</sequence>
<gene>
    <name evidence="2" type="ORF">QBC40DRAFT_169372</name>
</gene>
<evidence type="ECO:0000313" key="3">
    <source>
        <dbReference type="Proteomes" id="UP001303160"/>
    </source>
</evidence>
<feature type="region of interest" description="Disordered" evidence="1">
    <location>
        <begin position="871"/>
        <end position="911"/>
    </location>
</feature>
<feature type="region of interest" description="Disordered" evidence="1">
    <location>
        <begin position="231"/>
        <end position="255"/>
    </location>
</feature>
<feature type="compositionally biased region" description="Basic and acidic residues" evidence="1">
    <location>
        <begin position="310"/>
        <end position="320"/>
    </location>
</feature>
<evidence type="ECO:0000313" key="2">
    <source>
        <dbReference type="EMBL" id="KAK4202421.1"/>
    </source>
</evidence>
<feature type="compositionally biased region" description="Polar residues" evidence="1">
    <location>
        <begin position="288"/>
        <end position="298"/>
    </location>
</feature>
<name>A0AAN6XL97_9PEZI</name>
<feature type="compositionally biased region" description="Polar residues" evidence="1">
    <location>
        <begin position="1191"/>
        <end position="1204"/>
    </location>
</feature>
<feature type="compositionally biased region" description="Basic and acidic residues" evidence="1">
    <location>
        <begin position="766"/>
        <end position="777"/>
    </location>
</feature>
<feature type="region of interest" description="Disordered" evidence="1">
    <location>
        <begin position="283"/>
        <end position="333"/>
    </location>
</feature>
<feature type="compositionally biased region" description="Basic and acidic residues" evidence="1">
    <location>
        <begin position="1040"/>
        <end position="1052"/>
    </location>
</feature>
<dbReference type="EMBL" id="MU863898">
    <property type="protein sequence ID" value="KAK4202421.1"/>
    <property type="molecule type" value="Genomic_DNA"/>
</dbReference>
<feature type="compositionally biased region" description="Polar residues" evidence="1">
    <location>
        <begin position="468"/>
        <end position="485"/>
    </location>
</feature>
<feature type="compositionally biased region" description="Acidic residues" evidence="1">
    <location>
        <begin position="572"/>
        <end position="584"/>
    </location>
</feature>
<feature type="compositionally biased region" description="Basic and acidic residues" evidence="1">
    <location>
        <begin position="677"/>
        <end position="694"/>
    </location>
</feature>
<feature type="compositionally biased region" description="Gly residues" evidence="1">
    <location>
        <begin position="1227"/>
        <end position="1238"/>
    </location>
</feature>
<feature type="compositionally biased region" description="Polar residues" evidence="1">
    <location>
        <begin position="1026"/>
        <end position="1039"/>
    </location>
</feature>
<feature type="compositionally biased region" description="Polar residues" evidence="1">
    <location>
        <begin position="233"/>
        <end position="247"/>
    </location>
</feature>
<feature type="compositionally biased region" description="Polar residues" evidence="1">
    <location>
        <begin position="1107"/>
        <end position="1118"/>
    </location>
</feature>
<feature type="region of interest" description="Disordered" evidence="1">
    <location>
        <begin position="70"/>
        <end position="123"/>
    </location>
</feature>
<evidence type="ECO:0000256" key="1">
    <source>
        <dbReference type="SAM" id="MobiDB-lite"/>
    </source>
</evidence>
<organism evidence="2 3">
    <name type="scientific">Triangularia verruculosa</name>
    <dbReference type="NCBI Taxonomy" id="2587418"/>
    <lineage>
        <taxon>Eukaryota</taxon>
        <taxon>Fungi</taxon>
        <taxon>Dikarya</taxon>
        <taxon>Ascomycota</taxon>
        <taxon>Pezizomycotina</taxon>
        <taxon>Sordariomycetes</taxon>
        <taxon>Sordariomycetidae</taxon>
        <taxon>Sordariales</taxon>
        <taxon>Podosporaceae</taxon>
        <taxon>Triangularia</taxon>
    </lineage>
</organism>
<comment type="caution">
    <text evidence="2">The sequence shown here is derived from an EMBL/GenBank/DDBJ whole genome shotgun (WGS) entry which is preliminary data.</text>
</comment>
<feature type="compositionally biased region" description="Low complexity" evidence="1">
    <location>
        <begin position="1205"/>
        <end position="1219"/>
    </location>
</feature>
<accession>A0AAN6XL97</accession>
<feature type="compositionally biased region" description="Basic and acidic residues" evidence="1">
    <location>
        <begin position="655"/>
        <end position="668"/>
    </location>
</feature>
<feature type="compositionally biased region" description="Basic and acidic residues" evidence="1">
    <location>
        <begin position="1009"/>
        <end position="1018"/>
    </location>
</feature>
<feature type="region of interest" description="Disordered" evidence="1">
    <location>
        <begin position="160"/>
        <end position="200"/>
    </location>
</feature>
<feature type="compositionally biased region" description="Polar residues" evidence="1">
    <location>
        <begin position="1070"/>
        <end position="1084"/>
    </location>
</feature>
<feature type="compositionally biased region" description="Basic and acidic residues" evidence="1">
    <location>
        <begin position="585"/>
        <end position="607"/>
    </location>
</feature>
<feature type="compositionally biased region" description="Polar residues" evidence="1">
    <location>
        <begin position="1159"/>
        <end position="1173"/>
    </location>
</feature>
<feature type="compositionally biased region" description="Basic and acidic residues" evidence="1">
    <location>
        <begin position="1251"/>
        <end position="1261"/>
    </location>
</feature>
<protein>
    <submittedName>
        <fullName evidence="2">Uncharacterized protein</fullName>
    </submittedName>
</protein>
<feature type="region of interest" description="Disordered" evidence="1">
    <location>
        <begin position="939"/>
        <end position="1290"/>
    </location>
</feature>
<feature type="compositionally biased region" description="Polar residues" evidence="1">
    <location>
        <begin position="184"/>
        <end position="200"/>
    </location>
</feature>
<feature type="compositionally biased region" description="Basic and acidic residues" evidence="1">
    <location>
        <begin position="880"/>
        <end position="894"/>
    </location>
</feature>
<feature type="compositionally biased region" description="Basic and acidic residues" evidence="1">
    <location>
        <begin position="70"/>
        <end position="115"/>
    </location>
</feature>
<proteinExistence type="predicted"/>
<reference evidence="2" key="1">
    <citation type="journal article" date="2023" name="Mol. Phylogenet. Evol.">
        <title>Genome-scale phylogeny and comparative genomics of the fungal order Sordariales.</title>
        <authorList>
            <person name="Hensen N."/>
            <person name="Bonometti L."/>
            <person name="Westerberg I."/>
            <person name="Brannstrom I.O."/>
            <person name="Guillou S."/>
            <person name="Cros-Aarteil S."/>
            <person name="Calhoun S."/>
            <person name="Haridas S."/>
            <person name="Kuo A."/>
            <person name="Mondo S."/>
            <person name="Pangilinan J."/>
            <person name="Riley R."/>
            <person name="LaButti K."/>
            <person name="Andreopoulos B."/>
            <person name="Lipzen A."/>
            <person name="Chen C."/>
            <person name="Yan M."/>
            <person name="Daum C."/>
            <person name="Ng V."/>
            <person name="Clum A."/>
            <person name="Steindorff A."/>
            <person name="Ohm R.A."/>
            <person name="Martin F."/>
            <person name="Silar P."/>
            <person name="Natvig D.O."/>
            <person name="Lalanne C."/>
            <person name="Gautier V."/>
            <person name="Ament-Velasquez S.L."/>
            <person name="Kruys A."/>
            <person name="Hutchinson M.I."/>
            <person name="Powell A.J."/>
            <person name="Barry K."/>
            <person name="Miller A.N."/>
            <person name="Grigoriev I.V."/>
            <person name="Debuchy R."/>
            <person name="Gladieux P."/>
            <person name="Hiltunen Thoren M."/>
            <person name="Johannesson H."/>
        </authorList>
    </citation>
    <scope>NUCLEOTIDE SEQUENCE</scope>
    <source>
        <strain evidence="2">CBS 315.58</strain>
    </source>
</reference>